<name>A0A0E9XGC5_ANGAN</name>
<reference evidence="1" key="1">
    <citation type="submission" date="2014-11" db="EMBL/GenBank/DDBJ databases">
        <authorList>
            <person name="Amaro Gonzalez C."/>
        </authorList>
    </citation>
    <scope>NUCLEOTIDE SEQUENCE</scope>
</reference>
<proteinExistence type="predicted"/>
<reference evidence="1" key="2">
    <citation type="journal article" date="2015" name="Fish Shellfish Immunol.">
        <title>Early steps in the European eel (Anguilla anguilla)-Vibrio vulnificus interaction in the gills: Role of the RtxA13 toxin.</title>
        <authorList>
            <person name="Callol A."/>
            <person name="Pajuelo D."/>
            <person name="Ebbesson L."/>
            <person name="Teles M."/>
            <person name="MacKenzie S."/>
            <person name="Amaro C."/>
        </authorList>
    </citation>
    <scope>NUCLEOTIDE SEQUENCE</scope>
</reference>
<protein>
    <submittedName>
        <fullName evidence="1">Uncharacterized protein</fullName>
    </submittedName>
</protein>
<dbReference type="AlphaFoldDB" id="A0A0E9XGC5"/>
<sequence length="21" mass="2317">MAKYASYGKSEHKGLASLLVY</sequence>
<accession>A0A0E9XGC5</accession>
<dbReference type="EMBL" id="GBXM01007854">
    <property type="protein sequence ID" value="JAI00724.1"/>
    <property type="molecule type" value="Transcribed_RNA"/>
</dbReference>
<evidence type="ECO:0000313" key="1">
    <source>
        <dbReference type="EMBL" id="JAI00724.1"/>
    </source>
</evidence>
<organism evidence="1">
    <name type="scientific">Anguilla anguilla</name>
    <name type="common">European freshwater eel</name>
    <name type="synonym">Muraena anguilla</name>
    <dbReference type="NCBI Taxonomy" id="7936"/>
    <lineage>
        <taxon>Eukaryota</taxon>
        <taxon>Metazoa</taxon>
        <taxon>Chordata</taxon>
        <taxon>Craniata</taxon>
        <taxon>Vertebrata</taxon>
        <taxon>Euteleostomi</taxon>
        <taxon>Actinopterygii</taxon>
        <taxon>Neopterygii</taxon>
        <taxon>Teleostei</taxon>
        <taxon>Anguilliformes</taxon>
        <taxon>Anguillidae</taxon>
        <taxon>Anguilla</taxon>
    </lineage>
</organism>